<dbReference type="PROSITE" id="PS51387">
    <property type="entry name" value="FAD_PCMH"/>
    <property type="match status" value="1"/>
</dbReference>
<dbReference type="EMBL" id="CP087164">
    <property type="protein sequence ID" value="UGS38991.1"/>
    <property type="molecule type" value="Genomic_DNA"/>
</dbReference>
<reference evidence="5" key="1">
    <citation type="journal article" date="2022" name="Int. J. Syst. Evol. Microbiol.">
        <title>Pseudomonas aegrilactucae sp. nov. and Pseudomonas morbosilactucae sp. nov., pathogens causing bacterial rot of lettuce in Japan.</title>
        <authorList>
            <person name="Sawada H."/>
            <person name="Fujikawa T."/>
            <person name="Satou M."/>
        </authorList>
    </citation>
    <scope>NUCLEOTIDE SEQUENCE</scope>
    <source>
        <strain evidence="5">0166_1</strain>
    </source>
</reference>
<keyword evidence="1" id="KW-0285">Flavoprotein</keyword>
<dbReference type="InterPro" id="IPR016167">
    <property type="entry name" value="FAD-bd_PCMH_sub1"/>
</dbReference>
<dbReference type="InterPro" id="IPR016166">
    <property type="entry name" value="FAD-bd_PCMH"/>
</dbReference>
<dbReference type="AlphaFoldDB" id="A0A9E6Y5F1"/>
<dbReference type="GO" id="GO:0034909">
    <property type="term" value="F:6-hydroxypseudooxynicotine dehydrogenase activity"/>
    <property type="evidence" value="ECO:0007669"/>
    <property type="project" value="UniProtKB-EC"/>
</dbReference>
<evidence type="ECO:0000256" key="3">
    <source>
        <dbReference type="ARBA" id="ARBA00023002"/>
    </source>
</evidence>
<dbReference type="Gene3D" id="3.30.43.10">
    <property type="entry name" value="Uridine Diphospho-n-acetylenolpyruvylglucosamine Reductase, domain 2"/>
    <property type="match status" value="1"/>
</dbReference>
<dbReference type="Gene3D" id="3.30.465.10">
    <property type="match status" value="1"/>
</dbReference>
<keyword evidence="2" id="KW-0274">FAD</keyword>
<dbReference type="InterPro" id="IPR002346">
    <property type="entry name" value="Mopterin_DH_FAD-bd"/>
</dbReference>
<gene>
    <name evidence="5" type="primary">kdhA_6</name>
    <name evidence="5" type="ORF">DSM104329_05423</name>
</gene>
<dbReference type="KEGG" id="sbae:DSM104329_05423"/>
<dbReference type="InterPro" id="IPR036683">
    <property type="entry name" value="CO_DH_flav_C_dom_sf"/>
</dbReference>
<dbReference type="Pfam" id="PF03450">
    <property type="entry name" value="CO_deh_flav_C"/>
    <property type="match status" value="1"/>
</dbReference>
<dbReference type="SMART" id="SM01092">
    <property type="entry name" value="CO_deh_flav_C"/>
    <property type="match status" value="1"/>
</dbReference>
<dbReference type="InterPro" id="IPR036318">
    <property type="entry name" value="FAD-bd_PCMH-like_sf"/>
</dbReference>
<evidence type="ECO:0000256" key="1">
    <source>
        <dbReference type="ARBA" id="ARBA00022630"/>
    </source>
</evidence>
<accession>A0A9E6Y5F1</accession>
<protein>
    <submittedName>
        <fullName evidence="5">6-hydroxypseudooxynicotine dehydrogenase complex subunit alpha</fullName>
        <ecNumber evidence="5">1.5.99.14</ecNumber>
    </submittedName>
</protein>
<dbReference type="InterPro" id="IPR051312">
    <property type="entry name" value="Diverse_Substr_Oxidored"/>
</dbReference>
<sequence length="292" mass="30561">MKPAPFQYHRAMSEAEAVAIMEHLGEEGRILAGGQSLVPLMNFRLAQPEHLVDINAIAALDYVRRENGAVAVGATARQSAVEHADDIRMHVPLVAEALESVAHPPIRHRGTVVGSIAHADPAAELPSVALATRADIVLTSAAGKRTVAADDFFLGPFETVLEPGELVTEVRFPIAAPGSGQAFAEFARRHGDFAIAGAAASVTLDGTRVTDASIALCALGPRPMRAADAEQSLIGNELSDELIAQAADRAVTGLEPGADIHGGTEYRIRVARAQVKRALSTAVERARGGGQA</sequence>
<dbReference type="Pfam" id="PF00941">
    <property type="entry name" value="FAD_binding_5"/>
    <property type="match status" value="1"/>
</dbReference>
<evidence type="ECO:0000313" key="5">
    <source>
        <dbReference type="EMBL" id="UGS38991.1"/>
    </source>
</evidence>
<dbReference type="PANTHER" id="PTHR42659:SF2">
    <property type="entry name" value="XANTHINE DEHYDROGENASE SUBUNIT C-RELATED"/>
    <property type="match status" value="1"/>
</dbReference>
<dbReference type="GO" id="GO:0071949">
    <property type="term" value="F:FAD binding"/>
    <property type="evidence" value="ECO:0007669"/>
    <property type="project" value="InterPro"/>
</dbReference>
<dbReference type="InterPro" id="IPR005107">
    <property type="entry name" value="CO_DH_flav_C"/>
</dbReference>
<feature type="domain" description="FAD-binding PCMH-type" evidence="4">
    <location>
        <begin position="1"/>
        <end position="177"/>
    </location>
</feature>
<keyword evidence="6" id="KW-1185">Reference proteome</keyword>
<evidence type="ECO:0000256" key="2">
    <source>
        <dbReference type="ARBA" id="ARBA00022827"/>
    </source>
</evidence>
<dbReference type="Gene3D" id="3.30.390.50">
    <property type="entry name" value="CO dehydrogenase flavoprotein, C-terminal domain"/>
    <property type="match status" value="1"/>
</dbReference>
<organism evidence="5 6">
    <name type="scientific">Capillimicrobium parvum</name>
    <dbReference type="NCBI Taxonomy" id="2884022"/>
    <lineage>
        <taxon>Bacteria</taxon>
        <taxon>Bacillati</taxon>
        <taxon>Actinomycetota</taxon>
        <taxon>Thermoleophilia</taxon>
        <taxon>Solirubrobacterales</taxon>
        <taxon>Capillimicrobiaceae</taxon>
        <taxon>Capillimicrobium</taxon>
    </lineage>
</organism>
<keyword evidence="3 5" id="KW-0560">Oxidoreductase</keyword>
<evidence type="ECO:0000313" key="6">
    <source>
        <dbReference type="Proteomes" id="UP001162834"/>
    </source>
</evidence>
<evidence type="ECO:0000259" key="4">
    <source>
        <dbReference type="PROSITE" id="PS51387"/>
    </source>
</evidence>
<name>A0A9E6Y5F1_9ACTN</name>
<dbReference type="SUPFAM" id="SSF56176">
    <property type="entry name" value="FAD-binding/transporter-associated domain-like"/>
    <property type="match status" value="1"/>
</dbReference>
<dbReference type="SUPFAM" id="SSF55447">
    <property type="entry name" value="CO dehydrogenase flavoprotein C-terminal domain-like"/>
    <property type="match status" value="1"/>
</dbReference>
<dbReference type="Proteomes" id="UP001162834">
    <property type="component" value="Chromosome"/>
</dbReference>
<dbReference type="PANTHER" id="PTHR42659">
    <property type="entry name" value="XANTHINE DEHYDROGENASE SUBUNIT C-RELATED"/>
    <property type="match status" value="1"/>
</dbReference>
<dbReference type="RefSeq" id="WP_259313002.1">
    <property type="nucleotide sequence ID" value="NZ_CP087164.1"/>
</dbReference>
<proteinExistence type="predicted"/>
<dbReference type="EC" id="1.5.99.14" evidence="5"/>
<dbReference type="InterPro" id="IPR016169">
    <property type="entry name" value="FAD-bd_PCMH_sub2"/>
</dbReference>